<evidence type="ECO:0000313" key="2">
    <source>
        <dbReference type="EMBL" id="SMF61472.1"/>
    </source>
</evidence>
<protein>
    <recommendedName>
        <fullName evidence="4">DUF3617 family protein</fullName>
    </recommendedName>
</protein>
<proteinExistence type="predicted"/>
<feature type="signal peptide" evidence="1">
    <location>
        <begin position="1"/>
        <end position="17"/>
    </location>
</feature>
<accession>A0A1X7FZF0</accession>
<sequence length="152" mass="16930">MIQWTAAWLLLASAAGAQDGAAPDDPLRFAQLIVREQIMVRVPVRARPDRAPPNIEWKEKRGPKCIAARDVRAAAMMGPNSVDLVLRDNSRIRAKLERSCPALDYYHGFYIRPSEDGKVCADRDAIRSRVGGECSIDTFRSLKPVPRDATDD</sequence>
<dbReference type="STRING" id="941907.SAMN06295910_0461"/>
<evidence type="ECO:0000313" key="3">
    <source>
        <dbReference type="Proteomes" id="UP000192934"/>
    </source>
</evidence>
<evidence type="ECO:0008006" key="4">
    <source>
        <dbReference type="Google" id="ProtNLM"/>
    </source>
</evidence>
<name>A0A1X7FZF0_9SPHN</name>
<keyword evidence="1" id="KW-0732">Signal</keyword>
<organism evidence="2 3">
    <name type="scientific">Allosphingosinicella indica</name>
    <dbReference type="NCBI Taxonomy" id="941907"/>
    <lineage>
        <taxon>Bacteria</taxon>
        <taxon>Pseudomonadati</taxon>
        <taxon>Pseudomonadota</taxon>
        <taxon>Alphaproteobacteria</taxon>
        <taxon>Sphingomonadales</taxon>
        <taxon>Sphingomonadaceae</taxon>
        <taxon>Allosphingosinicella</taxon>
    </lineage>
</organism>
<dbReference type="Proteomes" id="UP000192934">
    <property type="component" value="Chromosome I"/>
</dbReference>
<feature type="chain" id="PRO_5010876590" description="DUF3617 family protein" evidence="1">
    <location>
        <begin position="18"/>
        <end position="152"/>
    </location>
</feature>
<dbReference type="RefSeq" id="WP_085217334.1">
    <property type="nucleotide sequence ID" value="NZ_LT840185.1"/>
</dbReference>
<dbReference type="OrthoDB" id="7596012at2"/>
<evidence type="ECO:0000256" key="1">
    <source>
        <dbReference type="SAM" id="SignalP"/>
    </source>
</evidence>
<gene>
    <name evidence="2" type="ORF">SAMN06295910_0461</name>
</gene>
<keyword evidence="3" id="KW-1185">Reference proteome</keyword>
<reference evidence="3" key="1">
    <citation type="submission" date="2017-04" db="EMBL/GenBank/DDBJ databases">
        <authorList>
            <person name="Varghese N."/>
            <person name="Submissions S."/>
        </authorList>
    </citation>
    <scope>NUCLEOTIDE SEQUENCE [LARGE SCALE GENOMIC DNA]</scope>
    <source>
        <strain evidence="3">Dd16</strain>
    </source>
</reference>
<dbReference type="AlphaFoldDB" id="A0A1X7FZF0"/>
<dbReference type="EMBL" id="LT840185">
    <property type="protein sequence ID" value="SMF61472.1"/>
    <property type="molecule type" value="Genomic_DNA"/>
</dbReference>